<dbReference type="EMBL" id="LR743603">
    <property type="protein sequence ID" value="CAA2633250.1"/>
    <property type="molecule type" value="Genomic_DNA"/>
</dbReference>
<keyword evidence="2" id="KW-1185">Reference proteome</keyword>
<dbReference type="Proteomes" id="UP001189122">
    <property type="component" value="Unassembled WGS sequence"/>
</dbReference>
<protein>
    <submittedName>
        <fullName evidence="1">Uncharacterized protein</fullName>
    </submittedName>
</protein>
<dbReference type="AlphaFoldDB" id="A0A7I8JQA8"/>
<name>A0A7I8JQA8_SPIIN</name>
<accession>A0A7I8JQA8</accession>
<evidence type="ECO:0000313" key="2">
    <source>
        <dbReference type="Proteomes" id="UP001189122"/>
    </source>
</evidence>
<proteinExistence type="predicted"/>
<gene>
    <name evidence="1" type="ORF">SI7747_16018780</name>
</gene>
<reference evidence="1 2" key="1">
    <citation type="submission" date="2019-12" db="EMBL/GenBank/DDBJ databases">
        <authorList>
            <person name="Scholz U."/>
            <person name="Mascher M."/>
            <person name="Fiebig A."/>
        </authorList>
    </citation>
    <scope>NUCLEOTIDE SEQUENCE</scope>
</reference>
<sequence length="97" mass="11024">MWSGAFVGDEMACSAAGFPRLRELRLCDLKGLRWCPRLESLPQEMEGMRTLKDLKLEGMPAEFIKWVEEDGVDGSKILNIPSVEVFKPPSAFEFCWV</sequence>
<dbReference type="EMBL" id="CACRZD030000016">
    <property type="protein sequence ID" value="CAA6672369.1"/>
    <property type="molecule type" value="Genomic_DNA"/>
</dbReference>
<organism evidence="1">
    <name type="scientific">Spirodela intermedia</name>
    <name type="common">Intermediate duckweed</name>
    <dbReference type="NCBI Taxonomy" id="51605"/>
    <lineage>
        <taxon>Eukaryota</taxon>
        <taxon>Viridiplantae</taxon>
        <taxon>Streptophyta</taxon>
        <taxon>Embryophyta</taxon>
        <taxon>Tracheophyta</taxon>
        <taxon>Spermatophyta</taxon>
        <taxon>Magnoliopsida</taxon>
        <taxon>Liliopsida</taxon>
        <taxon>Araceae</taxon>
        <taxon>Lemnoideae</taxon>
        <taxon>Spirodela</taxon>
    </lineage>
</organism>
<evidence type="ECO:0000313" key="1">
    <source>
        <dbReference type="EMBL" id="CAA2633250.1"/>
    </source>
</evidence>